<evidence type="ECO:0000259" key="2">
    <source>
        <dbReference type="PROSITE" id="PS50943"/>
    </source>
</evidence>
<dbReference type="AlphaFoldDB" id="X1SB58"/>
<gene>
    <name evidence="3" type="ORF">S12H4_04244</name>
</gene>
<dbReference type="PROSITE" id="PS50943">
    <property type="entry name" value="HTH_CROC1"/>
    <property type="match status" value="1"/>
</dbReference>
<reference evidence="3" key="1">
    <citation type="journal article" date="2014" name="Front. Microbiol.">
        <title>High frequency of phylogenetically diverse reductive dehalogenase-homologous genes in deep subseafloor sedimentary metagenomes.</title>
        <authorList>
            <person name="Kawai M."/>
            <person name="Futagami T."/>
            <person name="Toyoda A."/>
            <person name="Takaki Y."/>
            <person name="Nishi S."/>
            <person name="Hori S."/>
            <person name="Arai W."/>
            <person name="Tsubouchi T."/>
            <person name="Morono Y."/>
            <person name="Uchiyama I."/>
            <person name="Ito T."/>
            <person name="Fujiyama A."/>
            <person name="Inagaki F."/>
            <person name="Takami H."/>
        </authorList>
    </citation>
    <scope>NUCLEOTIDE SEQUENCE</scope>
    <source>
        <strain evidence="3">Expedition CK06-06</strain>
    </source>
</reference>
<dbReference type="Gene3D" id="1.10.260.40">
    <property type="entry name" value="lambda repressor-like DNA-binding domains"/>
    <property type="match status" value="1"/>
</dbReference>
<name>X1SB58_9ZZZZ</name>
<dbReference type="PANTHER" id="PTHR46797">
    <property type="entry name" value="HTH-TYPE TRANSCRIPTIONAL REGULATOR"/>
    <property type="match status" value="1"/>
</dbReference>
<evidence type="ECO:0000313" key="3">
    <source>
        <dbReference type="EMBL" id="GAI72660.1"/>
    </source>
</evidence>
<dbReference type="CDD" id="cd00093">
    <property type="entry name" value="HTH_XRE"/>
    <property type="match status" value="1"/>
</dbReference>
<dbReference type="InterPro" id="IPR001387">
    <property type="entry name" value="Cro/C1-type_HTH"/>
</dbReference>
<dbReference type="Pfam" id="PF01381">
    <property type="entry name" value="HTH_3"/>
    <property type="match status" value="1"/>
</dbReference>
<dbReference type="SUPFAM" id="SSF47413">
    <property type="entry name" value="lambda repressor-like DNA-binding domains"/>
    <property type="match status" value="1"/>
</dbReference>
<dbReference type="InterPro" id="IPR010982">
    <property type="entry name" value="Lambda_DNA-bd_dom_sf"/>
</dbReference>
<dbReference type="GO" id="GO:0003677">
    <property type="term" value="F:DNA binding"/>
    <property type="evidence" value="ECO:0007669"/>
    <property type="project" value="UniProtKB-KW"/>
</dbReference>
<feature type="domain" description="HTH cro/C1-type" evidence="2">
    <location>
        <begin position="14"/>
        <end position="68"/>
    </location>
</feature>
<dbReference type="PANTHER" id="PTHR46797:SF1">
    <property type="entry name" value="METHYLPHOSPHONATE SYNTHASE"/>
    <property type="match status" value="1"/>
</dbReference>
<accession>X1SB58</accession>
<comment type="caution">
    <text evidence="3">The sequence shown here is derived from an EMBL/GenBank/DDBJ whole genome shotgun (WGS) entry which is preliminary data.</text>
</comment>
<protein>
    <recommendedName>
        <fullName evidence="2">HTH cro/C1-type domain-containing protein</fullName>
    </recommendedName>
</protein>
<dbReference type="GO" id="GO:0005829">
    <property type="term" value="C:cytosol"/>
    <property type="evidence" value="ECO:0007669"/>
    <property type="project" value="TreeGrafter"/>
</dbReference>
<dbReference type="SMART" id="SM00530">
    <property type="entry name" value="HTH_XRE"/>
    <property type="match status" value="1"/>
</dbReference>
<dbReference type="GO" id="GO:0003700">
    <property type="term" value="F:DNA-binding transcription factor activity"/>
    <property type="evidence" value="ECO:0007669"/>
    <property type="project" value="TreeGrafter"/>
</dbReference>
<dbReference type="EMBL" id="BARW01001281">
    <property type="protein sequence ID" value="GAI72660.1"/>
    <property type="molecule type" value="Genomic_DNA"/>
</dbReference>
<dbReference type="InterPro" id="IPR050807">
    <property type="entry name" value="TransReg_Diox_bact_type"/>
</dbReference>
<evidence type="ECO:0000256" key="1">
    <source>
        <dbReference type="ARBA" id="ARBA00023125"/>
    </source>
</evidence>
<organism evidence="3">
    <name type="scientific">marine sediment metagenome</name>
    <dbReference type="NCBI Taxonomy" id="412755"/>
    <lineage>
        <taxon>unclassified sequences</taxon>
        <taxon>metagenomes</taxon>
        <taxon>ecological metagenomes</taxon>
    </lineage>
</organism>
<sequence length="112" mass="12838">MKKGRILIKFGQRIRQLREVKNMTQEQLAEKADLHPTFIGKIERAEINPSIITIEKLAGAFNIPVSELLTFPDDKKIFDTKSELLVNSIGKAIKQLEVAFDVARDFKEKKKE</sequence>
<proteinExistence type="predicted"/>
<keyword evidence="1" id="KW-0238">DNA-binding</keyword>